<evidence type="ECO:0000256" key="1">
    <source>
        <dbReference type="SAM" id="MobiDB-lite"/>
    </source>
</evidence>
<feature type="region of interest" description="Disordered" evidence="1">
    <location>
        <begin position="309"/>
        <end position="337"/>
    </location>
</feature>
<keyword evidence="3" id="KW-1185">Reference proteome</keyword>
<feature type="region of interest" description="Disordered" evidence="1">
    <location>
        <begin position="1"/>
        <end position="20"/>
    </location>
</feature>
<proteinExistence type="predicted"/>
<dbReference type="RefSeq" id="XP_021869303.1">
    <property type="nucleotide sequence ID" value="XM_022018554.1"/>
</dbReference>
<dbReference type="Proteomes" id="UP000193218">
    <property type="component" value="Unassembled WGS sequence"/>
</dbReference>
<organism evidence="2 3">
    <name type="scientific">Kockovaella imperatae</name>
    <dbReference type="NCBI Taxonomy" id="4999"/>
    <lineage>
        <taxon>Eukaryota</taxon>
        <taxon>Fungi</taxon>
        <taxon>Dikarya</taxon>
        <taxon>Basidiomycota</taxon>
        <taxon>Agaricomycotina</taxon>
        <taxon>Tremellomycetes</taxon>
        <taxon>Tremellales</taxon>
        <taxon>Cuniculitremaceae</taxon>
        <taxon>Kockovaella</taxon>
    </lineage>
</organism>
<name>A0A1Y1UC31_9TREE</name>
<reference evidence="2 3" key="1">
    <citation type="submission" date="2017-03" db="EMBL/GenBank/DDBJ databases">
        <title>Widespread Adenine N6-methylation of Active Genes in Fungi.</title>
        <authorList>
            <consortium name="DOE Joint Genome Institute"/>
            <person name="Mondo S.J."/>
            <person name="Dannebaum R.O."/>
            <person name="Kuo R.C."/>
            <person name="Louie K.B."/>
            <person name="Bewick A.J."/>
            <person name="Labutti K."/>
            <person name="Haridas S."/>
            <person name="Kuo A."/>
            <person name="Salamov A."/>
            <person name="Ahrendt S.R."/>
            <person name="Lau R."/>
            <person name="Bowen B.P."/>
            <person name="Lipzen A."/>
            <person name="Sullivan W."/>
            <person name="Andreopoulos W.B."/>
            <person name="Clum A."/>
            <person name="Lindquist E."/>
            <person name="Daum C."/>
            <person name="Northen T.R."/>
            <person name="Ramamoorthy G."/>
            <person name="Schmitz R.J."/>
            <person name="Gryganskyi A."/>
            <person name="Culley D."/>
            <person name="Magnuson J."/>
            <person name="James T.Y."/>
            <person name="O'Malley M.A."/>
            <person name="Stajich J.E."/>
            <person name="Spatafora J.W."/>
            <person name="Visel A."/>
            <person name="Grigoriev I.V."/>
        </authorList>
    </citation>
    <scope>NUCLEOTIDE SEQUENCE [LARGE SCALE GENOMIC DNA]</scope>
    <source>
        <strain evidence="2 3">NRRL Y-17943</strain>
    </source>
</reference>
<protein>
    <submittedName>
        <fullName evidence="2">Uncharacterized protein</fullName>
    </submittedName>
</protein>
<sequence>MSDSSDLPAAPPPTLIMTDGSTAKSYNRHFLLSLATPQARPPNPERVRSFSQLLRNDSCQWGVDENVSTILGGCISPAESTGSTVASLSGPKIQKAVGGPAEILFNFKSPEQTPPVLVDFTVPNPFDNKSLSTNASSATPRMAPEFKASNVFQSFPGSKCPSQGSLSAAEDGPAHAQSFGDTFKTLRLGARLDSMDFARSRSSSITMSDDTGRRASRLSSISSNAGQRPLNAFAAPWPLPKTTPTIHLSKSRGSSIASSPIDGQTLPLPKPSSLPSSLPAKPNTVLPPVFVKRETAALPQSMALPDIAPLGKDWEGENSLSGNDKRRRASEMGFAPLPLPRDSLIQGLVGKKSLEVKPARPERLVKMGQNWRASVSAQGQEVKS</sequence>
<evidence type="ECO:0000313" key="3">
    <source>
        <dbReference type="Proteomes" id="UP000193218"/>
    </source>
</evidence>
<feature type="compositionally biased region" description="Low complexity" evidence="1">
    <location>
        <begin position="271"/>
        <end position="280"/>
    </location>
</feature>
<feature type="region of interest" description="Disordered" evidence="1">
    <location>
        <begin position="201"/>
        <end position="223"/>
    </location>
</feature>
<evidence type="ECO:0000313" key="2">
    <source>
        <dbReference type="EMBL" id="ORX35087.1"/>
    </source>
</evidence>
<feature type="compositionally biased region" description="Polar residues" evidence="1">
    <location>
        <begin position="244"/>
        <end position="262"/>
    </location>
</feature>
<dbReference type="AlphaFoldDB" id="A0A1Y1UC31"/>
<gene>
    <name evidence="2" type="ORF">BD324DRAFT_652803</name>
</gene>
<comment type="caution">
    <text evidence="2">The sequence shown here is derived from an EMBL/GenBank/DDBJ whole genome shotgun (WGS) entry which is preliminary data.</text>
</comment>
<dbReference type="EMBL" id="NBSH01000012">
    <property type="protein sequence ID" value="ORX35087.1"/>
    <property type="molecule type" value="Genomic_DNA"/>
</dbReference>
<dbReference type="GeneID" id="33560363"/>
<dbReference type="InParanoid" id="A0A1Y1UC31"/>
<dbReference type="OrthoDB" id="2592750at2759"/>
<accession>A0A1Y1UC31</accession>
<feature type="region of interest" description="Disordered" evidence="1">
    <location>
        <begin position="244"/>
        <end position="280"/>
    </location>
</feature>